<keyword evidence="1" id="KW-0812">Transmembrane</keyword>
<reference evidence="2 3" key="1">
    <citation type="submission" date="2011-09" db="EMBL/GenBank/DDBJ databases">
        <title>Complete sequence of chromosome of Thioflavicoccus mobilis 8321.</title>
        <authorList>
            <consortium name="US DOE Joint Genome Institute"/>
            <person name="Lucas S."/>
            <person name="Han J."/>
            <person name="Lapidus A."/>
            <person name="Cheng J.-F."/>
            <person name="Goodwin L."/>
            <person name="Pitluck S."/>
            <person name="Peters L."/>
            <person name="Ovchinnikova G."/>
            <person name="Lu M."/>
            <person name="Detter J.C."/>
            <person name="Han C."/>
            <person name="Tapia R."/>
            <person name="Land M."/>
            <person name="Hauser L."/>
            <person name="Kyrpides N."/>
            <person name="Ivanova N."/>
            <person name="Pagani I."/>
            <person name="Vogl K."/>
            <person name="Liu Z."/>
            <person name="Imhoff J."/>
            <person name="Thiel V."/>
            <person name="Frigaard N.-U."/>
            <person name="Bryant D."/>
            <person name="Woyke T."/>
        </authorList>
    </citation>
    <scope>NUCLEOTIDE SEQUENCE [LARGE SCALE GENOMIC DNA]</scope>
    <source>
        <strain evidence="2 3">8321</strain>
    </source>
</reference>
<evidence type="ECO:0000313" key="2">
    <source>
        <dbReference type="EMBL" id="AGA91479.1"/>
    </source>
</evidence>
<name>L0H1N5_9GAMM</name>
<dbReference type="KEGG" id="tmb:Thimo_2769"/>
<proteinExistence type="predicted"/>
<evidence type="ECO:0000313" key="3">
    <source>
        <dbReference type="Proteomes" id="UP000010816"/>
    </source>
</evidence>
<dbReference type="Proteomes" id="UP000010816">
    <property type="component" value="Chromosome"/>
</dbReference>
<organism evidence="2 3">
    <name type="scientific">Thioflavicoccus mobilis 8321</name>
    <dbReference type="NCBI Taxonomy" id="765912"/>
    <lineage>
        <taxon>Bacteria</taxon>
        <taxon>Pseudomonadati</taxon>
        <taxon>Pseudomonadota</taxon>
        <taxon>Gammaproteobacteria</taxon>
        <taxon>Chromatiales</taxon>
        <taxon>Chromatiaceae</taxon>
        <taxon>Thioflavicoccus</taxon>
    </lineage>
</organism>
<gene>
    <name evidence="2" type="ORF">Thimo_2769</name>
</gene>
<keyword evidence="1" id="KW-0472">Membrane</keyword>
<protein>
    <submittedName>
        <fullName evidence="2">Uncharacterized protein</fullName>
    </submittedName>
</protein>
<evidence type="ECO:0000256" key="1">
    <source>
        <dbReference type="SAM" id="Phobius"/>
    </source>
</evidence>
<keyword evidence="1" id="KW-1133">Transmembrane helix</keyword>
<dbReference type="EMBL" id="CP003051">
    <property type="protein sequence ID" value="AGA91479.1"/>
    <property type="molecule type" value="Genomic_DNA"/>
</dbReference>
<dbReference type="HOGENOM" id="CLU_3359055_0_0_6"/>
<sequence>MNLPPLTEDLMLKVMLAAWGLLAFVFFILPGSPSYI</sequence>
<dbReference type="AlphaFoldDB" id="L0H1N5"/>
<accession>L0H1N5</accession>
<feature type="transmembrane region" description="Helical" evidence="1">
    <location>
        <begin position="12"/>
        <end position="29"/>
    </location>
</feature>
<keyword evidence="3" id="KW-1185">Reference proteome</keyword>